<proteinExistence type="predicted"/>
<name>A0A485LW96_9ZZZZ</name>
<protein>
    <recommendedName>
        <fullName evidence="2">CopG family transcriptional regulator</fullName>
    </recommendedName>
</protein>
<organism evidence="1">
    <name type="scientific">anaerobic digester metagenome</name>
    <dbReference type="NCBI Taxonomy" id="1263854"/>
    <lineage>
        <taxon>unclassified sequences</taxon>
        <taxon>metagenomes</taxon>
        <taxon>ecological metagenomes</taxon>
    </lineage>
</organism>
<dbReference type="EMBL" id="CAADRM010000035">
    <property type="protein sequence ID" value="VFU12215.1"/>
    <property type="molecule type" value="Genomic_DNA"/>
</dbReference>
<evidence type="ECO:0008006" key="2">
    <source>
        <dbReference type="Google" id="ProtNLM"/>
    </source>
</evidence>
<dbReference type="AlphaFoldDB" id="A0A485LW96"/>
<accession>A0A485LW96</accession>
<reference evidence="1" key="1">
    <citation type="submission" date="2019-03" db="EMBL/GenBank/DDBJ databases">
        <authorList>
            <person name="Hao L."/>
        </authorList>
    </citation>
    <scope>NUCLEOTIDE SEQUENCE</scope>
</reference>
<gene>
    <name evidence="1" type="ORF">SCFA_130020</name>
</gene>
<sequence>MARKVAFNTRVSESILNEFRALSVLLDRNLNDFFEEAMVDLIRKYDQDNLIIELRKLKAKAQKKI</sequence>
<evidence type="ECO:0000313" key="1">
    <source>
        <dbReference type="EMBL" id="VFU12215.1"/>
    </source>
</evidence>